<dbReference type="Pfam" id="PF13178">
    <property type="entry name" value="DUF4005"/>
    <property type="match status" value="1"/>
</dbReference>
<dbReference type="OrthoDB" id="1704267at2759"/>
<reference evidence="6" key="2">
    <citation type="submission" date="2019-07" db="EMBL/GenBank/DDBJ databases">
        <authorList>
            <person name="Yang Y."/>
            <person name="Bocs S."/>
            <person name="Baudouin L."/>
        </authorList>
    </citation>
    <scope>NUCLEOTIDE SEQUENCE</scope>
    <source>
        <tissue evidence="6">Spear leaf of Hainan Tall coconut</tissue>
    </source>
</reference>
<feature type="region of interest" description="Disordered" evidence="4">
    <location>
        <begin position="375"/>
        <end position="405"/>
    </location>
</feature>
<name>A0A8K0I4M6_COCNU</name>
<dbReference type="PANTHER" id="PTHR32295">
    <property type="entry name" value="IQ-DOMAIN 5-RELATED"/>
    <property type="match status" value="1"/>
</dbReference>
<proteinExistence type="inferred from homology"/>
<evidence type="ECO:0000313" key="6">
    <source>
        <dbReference type="EMBL" id="KAG1335349.1"/>
    </source>
</evidence>
<dbReference type="Gene3D" id="1.20.5.190">
    <property type="match status" value="1"/>
</dbReference>
<dbReference type="GO" id="GO:0005516">
    <property type="term" value="F:calmodulin binding"/>
    <property type="evidence" value="ECO:0007669"/>
    <property type="project" value="UniProtKB-KW"/>
</dbReference>
<feature type="region of interest" description="Disordered" evidence="4">
    <location>
        <begin position="260"/>
        <end position="287"/>
    </location>
</feature>
<dbReference type="EMBL" id="CM017874">
    <property type="protein sequence ID" value="KAG1335349.1"/>
    <property type="molecule type" value="Genomic_DNA"/>
</dbReference>
<protein>
    <recommendedName>
        <fullName evidence="5">DUF4005 domain-containing protein</fullName>
    </recommendedName>
</protein>
<feature type="domain" description="DUF4005" evidence="5">
    <location>
        <begin position="442"/>
        <end position="540"/>
    </location>
</feature>
<feature type="compositionally biased region" description="Polar residues" evidence="4">
    <location>
        <begin position="486"/>
        <end position="495"/>
    </location>
</feature>
<dbReference type="Proteomes" id="UP000797356">
    <property type="component" value="Chromosome 3"/>
</dbReference>
<comment type="similarity">
    <text evidence="2">Belongs to the IQD family.</text>
</comment>
<sequence>MGWATRWLRSLLGGKKEIKEPKDYTSCRVQERREKKRWSFGKSAGDLSEVLVGQNHSTAVSVDTDTAWLSSLYAEREKDQNKHAIAVAAATAVAADAAVAAAHAACAVVKLTSQGRGTIIGVHERQAAVKIQTAFRGYLHHKVKCCLQAKKALRALKALVKLQAVVRGYLIRKQAAETFQRMQALVRARATVRAQKFRNLFPNDRRFQQEIRSRRSLARFDDTRSEHLVAVHNQRLSASLDNVSNIGFDRSPKIVEIDTCRPRSRSSRRTSLSVPDLADDLSPQSISSPLPSQIPVLSIRDCRNFQDCDWCLAGEKCRFSATARSTPRCTSYRGNMPVTPAKSLSGSDGRLSASLDNVSNIGFDRSPKIVEIDTCRPRSRSSRRTSLSVPDLADDLSPQSISSPLPSQIPVLSIRDCRNFQDCDWCLAGEKCRFSATARSTPRCTSYRGNMPVTPAKSLSGSDGDFRRSLNAPVCPSYMANTQSFEAKVRSQSAPRQRPEPAGTRKRLPLSELVVQSRASLSGVGMRKSCTQVQESFNFRSAVVGRIDSSSDLSWEAEREPYLQRKW</sequence>
<organism evidence="6 7">
    <name type="scientific">Cocos nucifera</name>
    <name type="common">Coconut palm</name>
    <dbReference type="NCBI Taxonomy" id="13894"/>
    <lineage>
        <taxon>Eukaryota</taxon>
        <taxon>Viridiplantae</taxon>
        <taxon>Streptophyta</taxon>
        <taxon>Embryophyta</taxon>
        <taxon>Tracheophyta</taxon>
        <taxon>Spermatophyta</taxon>
        <taxon>Magnoliopsida</taxon>
        <taxon>Liliopsida</taxon>
        <taxon>Arecaceae</taxon>
        <taxon>Arecoideae</taxon>
        <taxon>Cocoseae</taxon>
        <taxon>Attaleinae</taxon>
        <taxon>Cocos</taxon>
    </lineage>
</organism>
<evidence type="ECO:0000259" key="5">
    <source>
        <dbReference type="Pfam" id="PF13178"/>
    </source>
</evidence>
<feature type="compositionally biased region" description="Low complexity" evidence="4">
    <location>
        <begin position="396"/>
        <end position="405"/>
    </location>
</feature>
<dbReference type="InterPro" id="IPR025064">
    <property type="entry name" value="DUF4005"/>
</dbReference>
<comment type="subunit">
    <text evidence="3">Binds to multiple calmodulin (CaM) in the presence of Ca(2+) and CaM-like proteins.</text>
</comment>
<keyword evidence="1" id="KW-0112">Calmodulin-binding</keyword>
<dbReference type="PANTHER" id="PTHR32295:SF290">
    <property type="entry name" value="OS01G0190500 PROTEIN"/>
    <property type="match status" value="1"/>
</dbReference>
<evidence type="ECO:0000313" key="7">
    <source>
        <dbReference type="Proteomes" id="UP000797356"/>
    </source>
</evidence>
<dbReference type="AlphaFoldDB" id="A0A8K0I4M6"/>
<accession>A0A8K0I4M6</accession>
<dbReference type="PROSITE" id="PS50096">
    <property type="entry name" value="IQ"/>
    <property type="match status" value="2"/>
</dbReference>
<keyword evidence="7" id="KW-1185">Reference proteome</keyword>
<dbReference type="InterPro" id="IPR000048">
    <property type="entry name" value="IQ_motif_EF-hand-BS"/>
</dbReference>
<evidence type="ECO:0000256" key="2">
    <source>
        <dbReference type="ARBA" id="ARBA00024341"/>
    </source>
</evidence>
<evidence type="ECO:0000256" key="4">
    <source>
        <dbReference type="SAM" id="MobiDB-lite"/>
    </source>
</evidence>
<evidence type="ECO:0000256" key="1">
    <source>
        <dbReference type="ARBA" id="ARBA00022860"/>
    </source>
</evidence>
<dbReference type="SMART" id="SM00015">
    <property type="entry name" value="IQ"/>
    <property type="match status" value="2"/>
</dbReference>
<comment type="caution">
    <text evidence="6">The sequence shown here is derived from an EMBL/GenBank/DDBJ whole genome shotgun (WGS) entry which is preliminary data.</text>
</comment>
<dbReference type="Pfam" id="PF00612">
    <property type="entry name" value="IQ"/>
    <property type="match status" value="2"/>
</dbReference>
<evidence type="ECO:0000256" key="3">
    <source>
        <dbReference type="ARBA" id="ARBA00024378"/>
    </source>
</evidence>
<gene>
    <name evidence="6" type="ORF">COCNU_03G014680</name>
</gene>
<feature type="region of interest" description="Disordered" evidence="4">
    <location>
        <begin position="486"/>
        <end position="509"/>
    </location>
</feature>
<reference evidence="6" key="1">
    <citation type="journal article" date="2017" name="Gigascience">
        <title>The genome draft of coconut (Cocos nucifera).</title>
        <authorList>
            <person name="Xiao Y."/>
            <person name="Xu P."/>
            <person name="Fan H."/>
            <person name="Baudouin L."/>
            <person name="Xia W."/>
            <person name="Bocs S."/>
            <person name="Xu J."/>
            <person name="Li Q."/>
            <person name="Guo A."/>
            <person name="Zhou L."/>
            <person name="Li J."/>
            <person name="Wu Y."/>
            <person name="Ma Z."/>
            <person name="Armero A."/>
            <person name="Issali A.E."/>
            <person name="Liu N."/>
            <person name="Peng M."/>
            <person name="Yang Y."/>
        </authorList>
    </citation>
    <scope>NUCLEOTIDE SEQUENCE</scope>
    <source>
        <tissue evidence="6">Spear leaf of Hainan Tall coconut</tissue>
    </source>
</reference>